<gene>
    <name evidence="4" type="ORF">JW984_12975</name>
</gene>
<protein>
    <submittedName>
        <fullName evidence="4">FHA domain-containing protein</fullName>
    </submittedName>
</protein>
<organism evidence="4 5">
    <name type="scientific">Candidatus Zymogenus saltonus</name>
    <dbReference type="NCBI Taxonomy" id="2844893"/>
    <lineage>
        <taxon>Bacteria</taxon>
        <taxon>Deltaproteobacteria</taxon>
        <taxon>Candidatus Zymogenia</taxon>
        <taxon>Candidatus Zymogeniales</taxon>
        <taxon>Candidatus Zymogenaceae</taxon>
        <taxon>Candidatus Zymogenus</taxon>
    </lineage>
</organism>
<keyword evidence="2" id="KW-0472">Membrane</keyword>
<dbReference type="SUPFAM" id="SSF49879">
    <property type="entry name" value="SMAD/FHA domain"/>
    <property type="match status" value="1"/>
</dbReference>
<dbReference type="CDD" id="cd00060">
    <property type="entry name" value="FHA"/>
    <property type="match status" value="1"/>
</dbReference>
<dbReference type="PROSITE" id="PS50006">
    <property type="entry name" value="FHA_DOMAIN"/>
    <property type="match status" value="1"/>
</dbReference>
<dbReference type="InterPro" id="IPR050923">
    <property type="entry name" value="Cell_Proc_Reg/RNA_Proc"/>
</dbReference>
<accession>A0A9D8KGC1</accession>
<dbReference type="Pfam" id="PF00498">
    <property type="entry name" value="FHA"/>
    <property type="match status" value="1"/>
</dbReference>
<reference evidence="4" key="2">
    <citation type="submission" date="2021-01" db="EMBL/GenBank/DDBJ databases">
        <authorList>
            <person name="Hahn C.R."/>
            <person name="Youssef N.H."/>
            <person name="Elshahed M."/>
        </authorList>
    </citation>
    <scope>NUCLEOTIDE SEQUENCE</scope>
    <source>
        <strain evidence="4">Zod_Metabat.24</strain>
    </source>
</reference>
<dbReference type="PANTHER" id="PTHR23308">
    <property type="entry name" value="NUCLEAR INHIBITOR OF PROTEIN PHOSPHATASE-1"/>
    <property type="match status" value="1"/>
</dbReference>
<evidence type="ECO:0000313" key="4">
    <source>
        <dbReference type="EMBL" id="MBN1574102.1"/>
    </source>
</evidence>
<sequence>MIKKERLLTFLIFLFSLPFLMGQGNPGAILNIILFIVIALIGLIMFALFVWAVIWSFKDCKARGGGALWVFSIFFFPIGWLIYLLARPKEMAGGYGVRAQMPDAGYQPGPAAITVRETVTAPHSVPSGGETMDMRGGGGGRANTPDRTVLISERDRAPVTGWLVVTSGDRKGERFDIRGDEADVGRGTDCDVIIDHETVSGHHAKIRNEGGKYILYDLASRNGTFLNDKKISKAQLRDGDNITLGEMKFVFKSL</sequence>
<dbReference type="AlphaFoldDB" id="A0A9D8KGC1"/>
<dbReference type="Proteomes" id="UP000809273">
    <property type="component" value="Unassembled WGS sequence"/>
</dbReference>
<dbReference type="EMBL" id="JAFGIX010000065">
    <property type="protein sequence ID" value="MBN1574102.1"/>
    <property type="molecule type" value="Genomic_DNA"/>
</dbReference>
<reference evidence="4" key="1">
    <citation type="journal article" date="2021" name="Environ. Microbiol.">
        <title>Genomic characterization of three novel Desulfobacterota classes expand the metabolic and phylogenetic diversity of the phylum.</title>
        <authorList>
            <person name="Murphy C.L."/>
            <person name="Biggerstaff J."/>
            <person name="Eichhorn A."/>
            <person name="Ewing E."/>
            <person name="Shahan R."/>
            <person name="Soriano D."/>
            <person name="Stewart S."/>
            <person name="VanMol K."/>
            <person name="Walker R."/>
            <person name="Walters P."/>
            <person name="Elshahed M.S."/>
            <person name="Youssef N.H."/>
        </authorList>
    </citation>
    <scope>NUCLEOTIDE SEQUENCE</scope>
    <source>
        <strain evidence="4">Zod_Metabat.24</strain>
    </source>
</reference>
<dbReference type="InterPro" id="IPR008984">
    <property type="entry name" value="SMAD_FHA_dom_sf"/>
</dbReference>
<evidence type="ECO:0000313" key="5">
    <source>
        <dbReference type="Proteomes" id="UP000809273"/>
    </source>
</evidence>
<feature type="domain" description="FHA" evidence="3">
    <location>
        <begin position="182"/>
        <end position="231"/>
    </location>
</feature>
<feature type="region of interest" description="Disordered" evidence="1">
    <location>
        <begin position="122"/>
        <end position="146"/>
    </location>
</feature>
<proteinExistence type="predicted"/>
<evidence type="ECO:0000259" key="3">
    <source>
        <dbReference type="PROSITE" id="PS50006"/>
    </source>
</evidence>
<keyword evidence="2" id="KW-1133">Transmembrane helix</keyword>
<name>A0A9D8KGC1_9DELT</name>
<evidence type="ECO:0000256" key="2">
    <source>
        <dbReference type="SAM" id="Phobius"/>
    </source>
</evidence>
<evidence type="ECO:0000256" key="1">
    <source>
        <dbReference type="SAM" id="MobiDB-lite"/>
    </source>
</evidence>
<feature type="transmembrane region" description="Helical" evidence="2">
    <location>
        <begin position="66"/>
        <end position="86"/>
    </location>
</feature>
<dbReference type="InterPro" id="IPR000253">
    <property type="entry name" value="FHA_dom"/>
</dbReference>
<comment type="caution">
    <text evidence="4">The sequence shown here is derived from an EMBL/GenBank/DDBJ whole genome shotgun (WGS) entry which is preliminary data.</text>
</comment>
<dbReference type="SMART" id="SM00240">
    <property type="entry name" value="FHA"/>
    <property type="match status" value="1"/>
</dbReference>
<feature type="transmembrane region" description="Helical" evidence="2">
    <location>
        <begin position="32"/>
        <end position="54"/>
    </location>
</feature>
<dbReference type="Gene3D" id="2.60.200.20">
    <property type="match status" value="1"/>
</dbReference>
<keyword evidence="2" id="KW-0812">Transmembrane</keyword>